<dbReference type="EMBL" id="CAJJDP010000087">
    <property type="protein sequence ID" value="CAD8186394.1"/>
    <property type="molecule type" value="Genomic_DNA"/>
</dbReference>
<proteinExistence type="predicted"/>
<evidence type="ECO:0000313" key="2">
    <source>
        <dbReference type="EMBL" id="CAD8186394.1"/>
    </source>
</evidence>
<protein>
    <submittedName>
        <fullName evidence="2">Uncharacterized protein</fullName>
    </submittedName>
</protein>
<evidence type="ECO:0000313" key="3">
    <source>
        <dbReference type="Proteomes" id="UP000683925"/>
    </source>
</evidence>
<keyword evidence="3" id="KW-1185">Reference proteome</keyword>
<gene>
    <name evidence="2" type="ORF">POCTA_138.1.T0880011</name>
</gene>
<name>A0A8S1W8S9_PAROT</name>
<accession>A0A8S1W8S9</accession>
<dbReference type="Proteomes" id="UP000683925">
    <property type="component" value="Unassembled WGS sequence"/>
</dbReference>
<feature type="compositionally biased region" description="Polar residues" evidence="1">
    <location>
        <begin position="45"/>
        <end position="56"/>
    </location>
</feature>
<dbReference type="AlphaFoldDB" id="A0A8S1W8S9"/>
<reference evidence="2" key="1">
    <citation type="submission" date="2021-01" db="EMBL/GenBank/DDBJ databases">
        <authorList>
            <consortium name="Genoscope - CEA"/>
            <person name="William W."/>
        </authorList>
    </citation>
    <scope>NUCLEOTIDE SEQUENCE</scope>
</reference>
<comment type="caution">
    <text evidence="2">The sequence shown here is derived from an EMBL/GenBank/DDBJ whole genome shotgun (WGS) entry which is preliminary data.</text>
</comment>
<organism evidence="2 3">
    <name type="scientific">Paramecium octaurelia</name>
    <dbReference type="NCBI Taxonomy" id="43137"/>
    <lineage>
        <taxon>Eukaryota</taxon>
        <taxon>Sar</taxon>
        <taxon>Alveolata</taxon>
        <taxon>Ciliophora</taxon>
        <taxon>Intramacronucleata</taxon>
        <taxon>Oligohymenophorea</taxon>
        <taxon>Peniculida</taxon>
        <taxon>Parameciidae</taxon>
        <taxon>Paramecium</taxon>
    </lineage>
</organism>
<evidence type="ECO:0000256" key="1">
    <source>
        <dbReference type="SAM" id="MobiDB-lite"/>
    </source>
</evidence>
<sequence>MNSWNSCEQAQRSIHKSFNFSPLFKTIQAAKQADPTVIRQKYLKNVSQQNPQQNGGKQEPKISSEIPPQSTLIRYLLAASLIQQKRWNNAEPIIHIKPLIKNTTMGHLET</sequence>
<feature type="region of interest" description="Disordered" evidence="1">
    <location>
        <begin position="45"/>
        <end position="64"/>
    </location>
</feature>